<feature type="compositionally biased region" description="Low complexity" evidence="1">
    <location>
        <begin position="88"/>
        <end position="106"/>
    </location>
</feature>
<sequence>MSFSDCCDYIESLPSVDHPELFGMQSEANRLCLQNEGKHLLDDLILVHPQVENLGGSGKTNDEIVLELVSDIQKFLPTRMVSLDKQTSTKNPSHPTTTTSSDPMMDPSTTVSSAIHTVLKQEVFRFTRLLNVIHASLNSLYQSIHGLVLLSVDIEETYKSLLINQVPRQWQKVSYDSTKPLASWVNNLVQRINFFSRWLEATLLARDPSAAARSAQSTRSGTAVAEKTSSHGVFRSPDMPRAFWISAFFCPQGFFTSVLQRHARVHQVPVDSLMFQYEITERVWLPDDTPHERDLDINRVAFHGASPDDCVRIFGLYLDGAIWEATSACLQESLMDERFSALPEVKLMPVVSTKGYSPDTNLIPYECPVYSTPVRGNSFILAIHLPSAHSSQYWVTRGVALVTQLPE</sequence>
<dbReference type="FunFam" id="3.10.490.20:FF:000009">
    <property type="entry name" value="Dynein heavy chain 4"/>
    <property type="match status" value="1"/>
</dbReference>
<evidence type="ECO:0000313" key="2">
    <source>
        <dbReference type="EMBL" id="CAB4027657.1"/>
    </source>
</evidence>
<protein>
    <submittedName>
        <fullName evidence="2">Dynein heavy chain 6, axonemal-like</fullName>
    </submittedName>
</protein>
<dbReference type="GO" id="GO:0045505">
    <property type="term" value="F:dynein intermediate chain binding"/>
    <property type="evidence" value="ECO:0007669"/>
    <property type="project" value="InterPro"/>
</dbReference>
<comment type="caution">
    <text evidence="2">The sequence shown here is derived from an EMBL/GenBank/DDBJ whole genome shotgun (WGS) entry which is preliminary data.</text>
</comment>
<dbReference type="GO" id="GO:0007018">
    <property type="term" value="P:microtubule-based movement"/>
    <property type="evidence" value="ECO:0007669"/>
    <property type="project" value="InterPro"/>
</dbReference>
<dbReference type="GO" id="GO:0051959">
    <property type="term" value="F:dynein light intermediate chain binding"/>
    <property type="evidence" value="ECO:0007669"/>
    <property type="project" value="InterPro"/>
</dbReference>
<organism evidence="2 3">
    <name type="scientific">Paramuricea clavata</name>
    <name type="common">Red gorgonian</name>
    <name type="synonym">Violescent sea-whip</name>
    <dbReference type="NCBI Taxonomy" id="317549"/>
    <lineage>
        <taxon>Eukaryota</taxon>
        <taxon>Metazoa</taxon>
        <taxon>Cnidaria</taxon>
        <taxon>Anthozoa</taxon>
        <taxon>Octocorallia</taxon>
        <taxon>Malacalcyonacea</taxon>
        <taxon>Plexauridae</taxon>
        <taxon>Paramuricea</taxon>
    </lineage>
</organism>
<accession>A0A6S7JAD5</accession>
<evidence type="ECO:0000313" key="3">
    <source>
        <dbReference type="Proteomes" id="UP001152795"/>
    </source>
</evidence>
<dbReference type="InterPro" id="IPR043160">
    <property type="entry name" value="Dynein_C_barrel"/>
</dbReference>
<proteinExistence type="predicted"/>
<dbReference type="Gene3D" id="3.10.490.20">
    <property type="match status" value="1"/>
</dbReference>
<evidence type="ECO:0000256" key="1">
    <source>
        <dbReference type="SAM" id="MobiDB-lite"/>
    </source>
</evidence>
<dbReference type="InterPro" id="IPR026983">
    <property type="entry name" value="DHC"/>
</dbReference>
<feature type="region of interest" description="Disordered" evidence="1">
    <location>
        <begin position="83"/>
        <end position="106"/>
    </location>
</feature>
<dbReference type="EMBL" id="CACRXK020014941">
    <property type="protein sequence ID" value="CAB4027657.1"/>
    <property type="molecule type" value="Genomic_DNA"/>
</dbReference>
<dbReference type="AlphaFoldDB" id="A0A6S7JAD5"/>
<dbReference type="InterPro" id="IPR041228">
    <property type="entry name" value="Dynein_C"/>
</dbReference>
<keyword evidence="3" id="KW-1185">Reference proteome</keyword>
<dbReference type="PANTHER" id="PTHR22878">
    <property type="entry name" value="DYNEIN HEAVY CHAIN 6, AXONEMAL-LIKE-RELATED"/>
    <property type="match status" value="1"/>
</dbReference>
<dbReference type="OrthoDB" id="10251809at2759"/>
<dbReference type="PANTHER" id="PTHR22878:SF69">
    <property type="entry name" value="DYNEIN HEAVY CHAIN"/>
    <property type="match status" value="1"/>
</dbReference>
<name>A0A6S7JAD5_PARCT</name>
<gene>
    <name evidence="2" type="ORF">PACLA_8A025789</name>
</gene>
<dbReference type="Gene3D" id="1.20.1270.280">
    <property type="match status" value="1"/>
</dbReference>
<dbReference type="Pfam" id="PF18199">
    <property type="entry name" value="Dynein_C"/>
    <property type="match status" value="1"/>
</dbReference>
<reference evidence="2" key="1">
    <citation type="submission" date="2020-04" db="EMBL/GenBank/DDBJ databases">
        <authorList>
            <person name="Alioto T."/>
            <person name="Alioto T."/>
            <person name="Gomez Garrido J."/>
        </authorList>
    </citation>
    <scope>NUCLEOTIDE SEQUENCE</scope>
    <source>
        <strain evidence="2">A484AB</strain>
    </source>
</reference>
<dbReference type="Proteomes" id="UP001152795">
    <property type="component" value="Unassembled WGS sequence"/>
</dbReference>
<dbReference type="GO" id="GO:0030286">
    <property type="term" value="C:dynein complex"/>
    <property type="evidence" value="ECO:0007669"/>
    <property type="project" value="InterPro"/>
</dbReference>